<protein>
    <submittedName>
        <fullName evidence="1">DUF6303 family protein</fullName>
    </submittedName>
</protein>
<sequence length="96" mass="10555">MAGEFTAQLSTRMGYWRLYMVLLNTTERWPEYDFGRAVPVPTYTERTEALSALGFELVPGAAWQWVEDSEIPDDLASPVLLIAATTVRTTGVGGAA</sequence>
<evidence type="ECO:0000313" key="1">
    <source>
        <dbReference type="EMBL" id="WTQ82669.1"/>
    </source>
</evidence>
<dbReference type="InterPro" id="IPR046270">
    <property type="entry name" value="DUF6303"/>
</dbReference>
<dbReference type="GeneID" id="97283004"/>
<keyword evidence="2" id="KW-1185">Reference proteome</keyword>
<dbReference type="Pfam" id="PF19820">
    <property type="entry name" value="DUF6303"/>
    <property type="match status" value="1"/>
</dbReference>
<evidence type="ECO:0000313" key="2">
    <source>
        <dbReference type="Proteomes" id="UP001622557"/>
    </source>
</evidence>
<gene>
    <name evidence="1" type="ORF">OG350_21245</name>
</gene>
<reference evidence="1 2" key="1">
    <citation type="submission" date="2022-10" db="EMBL/GenBank/DDBJ databases">
        <title>The complete genomes of actinobacterial strains from the NBC collection.</title>
        <authorList>
            <person name="Joergensen T.S."/>
            <person name="Alvarez Arevalo M."/>
            <person name="Sterndorff E.B."/>
            <person name="Faurdal D."/>
            <person name="Vuksanovic O."/>
            <person name="Mourched A.-S."/>
            <person name="Charusanti P."/>
            <person name="Shaw S."/>
            <person name="Blin K."/>
            <person name="Weber T."/>
        </authorList>
    </citation>
    <scope>NUCLEOTIDE SEQUENCE [LARGE SCALE GENOMIC DNA]</scope>
    <source>
        <strain evidence="1 2">NBC_00156</strain>
    </source>
</reference>
<accession>A0ABZ1KQ14</accession>
<dbReference type="RefSeq" id="WP_405448898.1">
    <property type="nucleotide sequence ID" value="NZ_CP108164.1"/>
</dbReference>
<dbReference type="EMBL" id="CP108164">
    <property type="protein sequence ID" value="WTQ82669.1"/>
    <property type="molecule type" value="Genomic_DNA"/>
</dbReference>
<name>A0ABZ1KQ14_STRAH</name>
<dbReference type="Proteomes" id="UP001622557">
    <property type="component" value="Chromosome"/>
</dbReference>
<proteinExistence type="predicted"/>
<organism evidence="1 2">
    <name type="scientific">Streptomyces achromogenes</name>
    <dbReference type="NCBI Taxonomy" id="67255"/>
    <lineage>
        <taxon>Bacteria</taxon>
        <taxon>Bacillati</taxon>
        <taxon>Actinomycetota</taxon>
        <taxon>Actinomycetes</taxon>
        <taxon>Kitasatosporales</taxon>
        <taxon>Streptomycetaceae</taxon>
        <taxon>Streptomyces</taxon>
    </lineage>
</organism>